<evidence type="ECO:0000256" key="9">
    <source>
        <dbReference type="ARBA" id="ARBA00023136"/>
    </source>
</evidence>
<keyword evidence="6" id="KW-0677">Repeat</keyword>
<comment type="function">
    <text evidence="12">Catalyzes the reversible phosphatidyl group transfer from one phosphatidylglycerol molecule to another to form cardiolipin (CL) (diphosphatidylglycerol) and glycerol.</text>
</comment>
<evidence type="ECO:0000256" key="5">
    <source>
        <dbReference type="ARBA" id="ARBA00022692"/>
    </source>
</evidence>
<dbReference type="PANTHER" id="PTHR21248">
    <property type="entry name" value="CARDIOLIPIN SYNTHASE"/>
    <property type="match status" value="1"/>
</dbReference>
<feature type="domain" description="PLD phosphodiesterase" evidence="14">
    <location>
        <begin position="388"/>
        <end position="415"/>
    </location>
</feature>
<evidence type="ECO:0000256" key="1">
    <source>
        <dbReference type="ARBA" id="ARBA00004651"/>
    </source>
</evidence>
<evidence type="ECO:0000256" key="12">
    <source>
        <dbReference type="HAMAP-Rule" id="MF_01916"/>
    </source>
</evidence>
<organism evidence="15 16">
    <name type="scientific">Pediococcus claussenii (strain ATCC BAA-344 / DSM 14800 / JCM 18046 / KCTC 3811 / LMG 21948 / P06)</name>
    <dbReference type="NCBI Taxonomy" id="701521"/>
    <lineage>
        <taxon>Bacteria</taxon>
        <taxon>Bacillati</taxon>
        <taxon>Bacillota</taxon>
        <taxon>Bacilli</taxon>
        <taxon>Lactobacillales</taxon>
        <taxon>Lactobacillaceae</taxon>
        <taxon>Pediococcus</taxon>
    </lineage>
</organism>
<keyword evidence="9 12" id="KW-0472">Membrane</keyword>
<dbReference type="InterPro" id="IPR027379">
    <property type="entry name" value="CLS_N"/>
</dbReference>
<dbReference type="HAMAP" id="MF_01916">
    <property type="entry name" value="Cardiolipin_synth_Cls"/>
    <property type="match status" value="1"/>
</dbReference>
<dbReference type="SUPFAM" id="SSF56024">
    <property type="entry name" value="Phospholipase D/nuclease"/>
    <property type="match status" value="2"/>
</dbReference>
<evidence type="ECO:0000259" key="14">
    <source>
        <dbReference type="PROSITE" id="PS50035"/>
    </source>
</evidence>
<keyword evidence="3 12" id="KW-0444">Lipid biosynthesis</keyword>
<dbReference type="PATRIC" id="fig|701521.8.peg.671"/>
<keyword evidence="7 12" id="KW-1133">Transmembrane helix</keyword>
<evidence type="ECO:0000313" key="15">
    <source>
        <dbReference type="EMBL" id="AEV94994.1"/>
    </source>
</evidence>
<proteinExistence type="inferred from homology"/>
<feature type="active site" evidence="12">
    <location>
        <position position="393"/>
    </location>
</feature>
<dbReference type="AlphaFoldDB" id="G8PCK9"/>
<evidence type="ECO:0000256" key="7">
    <source>
        <dbReference type="ARBA" id="ARBA00022989"/>
    </source>
</evidence>
<feature type="transmembrane region" description="Helical" evidence="12">
    <location>
        <begin position="6"/>
        <end position="22"/>
    </location>
</feature>
<keyword evidence="11 12" id="KW-1208">Phospholipid metabolism</keyword>
<dbReference type="GO" id="GO:0005886">
    <property type="term" value="C:plasma membrane"/>
    <property type="evidence" value="ECO:0007669"/>
    <property type="project" value="UniProtKB-SubCell"/>
</dbReference>
<dbReference type="GO" id="GO:0008808">
    <property type="term" value="F:cardiolipin synthase activity"/>
    <property type="evidence" value="ECO:0007669"/>
    <property type="project" value="UniProtKB-UniRule"/>
</dbReference>
<dbReference type="PANTHER" id="PTHR21248:SF22">
    <property type="entry name" value="PHOSPHOLIPASE D"/>
    <property type="match status" value="1"/>
</dbReference>
<evidence type="ECO:0000256" key="2">
    <source>
        <dbReference type="ARBA" id="ARBA00022475"/>
    </source>
</evidence>
<dbReference type="SMART" id="SM00155">
    <property type="entry name" value="PLDc"/>
    <property type="match status" value="2"/>
</dbReference>
<protein>
    <recommendedName>
        <fullName evidence="12 13">Cardiolipin synthase</fullName>
        <shortName evidence="12">CL synthase</shortName>
        <ecNumber evidence="12 13">2.7.8.-</ecNumber>
    </recommendedName>
</protein>
<evidence type="ECO:0000256" key="8">
    <source>
        <dbReference type="ARBA" id="ARBA00023098"/>
    </source>
</evidence>
<dbReference type="FunFam" id="3.30.870.10:FF:000014">
    <property type="entry name" value="Cardiolipin synthase"/>
    <property type="match status" value="1"/>
</dbReference>
<evidence type="ECO:0000256" key="13">
    <source>
        <dbReference type="NCBIfam" id="TIGR04265"/>
    </source>
</evidence>
<dbReference type="EC" id="2.7.8.-" evidence="12 13"/>
<feature type="transmembrane region" description="Helical" evidence="12">
    <location>
        <begin position="29"/>
        <end position="51"/>
    </location>
</feature>
<feature type="active site" evidence="12">
    <location>
        <position position="217"/>
    </location>
</feature>
<gene>
    <name evidence="15" type="primary">cls</name>
    <name evidence="15" type="ordered locus">PECL_702</name>
</gene>
<feature type="active site" evidence="12">
    <location>
        <position position="215"/>
    </location>
</feature>
<feature type="active site" evidence="12">
    <location>
        <position position="400"/>
    </location>
</feature>
<dbReference type="RefSeq" id="WP_014215191.1">
    <property type="nucleotide sequence ID" value="NC_016605.1"/>
</dbReference>
<dbReference type="Proteomes" id="UP000005444">
    <property type="component" value="Chromosome"/>
</dbReference>
<dbReference type="Pfam" id="PF13091">
    <property type="entry name" value="PLDc_2"/>
    <property type="match status" value="2"/>
</dbReference>
<sequence length="475" mass="54972">MLIIESALYTVNFFIAVMVALFEKRDISAAWAWLLVMTLLPGIGIILYLFLGRKLNKQQIFNLKTQEQFGIVEMANYQKKSRHNRIKLKYELQNELVEMFLNSDNAILTQQNDITIFTDGIKKFKQLFEDLRGAKNHINLEYFTIYDDDLGTQLRKILIDKAKEGVKVRVLYDIFGSKGSKQRFFKELIAHGGEVQPFMQSKWRYLNFRINFRNHRKIVVIDGTIGYIGGFNVGDQYIGKNSRFGYWRDTHLRILGSSVLQLQSRFFMDWFASAKTSSVAIGLEYFPQNELDQSVPMQIVSSGPESDIQKIKQGYIKMIMGAREHIRIETPYFIPDDALMETLLIALKSGLKIDLVIPNKPDHPFVYRATEYYARQLMEAGANVYAYQNGFMHVKAIVVDDVVVSLGSANWDIRSFKLNFEANAFIYHQNTVLDIKETINRDIKNSQKISPEYFNAQSVYTRFKQLASRLLSPLL</sequence>
<accession>G8PCK9</accession>
<evidence type="ECO:0000256" key="3">
    <source>
        <dbReference type="ARBA" id="ARBA00022516"/>
    </source>
</evidence>
<dbReference type="EMBL" id="CP003137">
    <property type="protein sequence ID" value="AEV94994.1"/>
    <property type="molecule type" value="Genomic_DNA"/>
</dbReference>
<keyword evidence="16" id="KW-1185">Reference proteome</keyword>
<dbReference type="InterPro" id="IPR030874">
    <property type="entry name" value="Cardiolipin_synth_Firmi"/>
</dbReference>
<dbReference type="STRING" id="701521.PECL_702"/>
<keyword evidence="2 12" id="KW-1003">Cell membrane</keyword>
<keyword evidence="4 12" id="KW-0808">Transferase</keyword>
<evidence type="ECO:0000256" key="6">
    <source>
        <dbReference type="ARBA" id="ARBA00022737"/>
    </source>
</evidence>
<reference evidence="15 16" key="1">
    <citation type="journal article" date="2012" name="J. Bacteriol.">
        <title>Complete Genome Sequence of the Beer Spoilage Organism Pediococcus claussenii ATCC BAA-344T.</title>
        <authorList>
            <person name="Pittet V."/>
            <person name="Abegunde T."/>
            <person name="Marfleet T."/>
            <person name="Haakensen M."/>
            <person name="Morrow K."/>
            <person name="Jayaprakash T."/>
            <person name="Schroeder K."/>
            <person name="Trost B."/>
            <person name="Byrns S."/>
            <person name="Bergsveinson J."/>
            <person name="Kusalik A."/>
            <person name="Ziola B."/>
        </authorList>
    </citation>
    <scope>NUCLEOTIDE SEQUENCE [LARGE SCALE GENOMIC DNA]</scope>
    <source>
        <strain evidence="15 16">ATCC BAA-344</strain>
    </source>
</reference>
<feature type="active site" evidence="12">
    <location>
        <position position="395"/>
    </location>
</feature>
<comment type="subcellular location">
    <subcellularLocation>
        <location evidence="1 12">Cell membrane</location>
        <topology evidence="1 12">Multi-pass membrane protein</topology>
    </subcellularLocation>
</comment>
<evidence type="ECO:0000256" key="11">
    <source>
        <dbReference type="ARBA" id="ARBA00023264"/>
    </source>
</evidence>
<feature type="active site" evidence="12">
    <location>
        <position position="222"/>
    </location>
</feature>
<evidence type="ECO:0000256" key="10">
    <source>
        <dbReference type="ARBA" id="ARBA00023209"/>
    </source>
</evidence>
<dbReference type="eggNOG" id="COG1502">
    <property type="taxonomic scope" value="Bacteria"/>
</dbReference>
<keyword evidence="8 12" id="KW-0443">Lipid metabolism</keyword>
<dbReference type="PROSITE" id="PS50035">
    <property type="entry name" value="PLD"/>
    <property type="match status" value="2"/>
</dbReference>
<comment type="catalytic activity">
    <reaction evidence="12">
        <text>2 a 1,2-diacyl-sn-glycero-3-phospho-(1'-sn-glycerol) = a cardiolipin + glycerol</text>
        <dbReference type="Rhea" id="RHEA:31451"/>
        <dbReference type="ChEBI" id="CHEBI:17754"/>
        <dbReference type="ChEBI" id="CHEBI:62237"/>
        <dbReference type="ChEBI" id="CHEBI:64716"/>
    </reaction>
</comment>
<dbReference type="NCBIfam" id="TIGR04265">
    <property type="entry name" value="bac_cardiolipin"/>
    <property type="match status" value="1"/>
</dbReference>
<keyword evidence="5 12" id="KW-0812">Transmembrane</keyword>
<dbReference type="InterPro" id="IPR022924">
    <property type="entry name" value="Cardiolipin_synthase"/>
</dbReference>
<feature type="domain" description="PLD phosphodiesterase" evidence="14">
    <location>
        <begin position="210"/>
        <end position="237"/>
    </location>
</feature>
<dbReference type="CDD" id="cd09112">
    <property type="entry name" value="PLDc_CLS_2"/>
    <property type="match status" value="1"/>
</dbReference>
<dbReference type="GO" id="GO:0032049">
    <property type="term" value="P:cardiolipin biosynthetic process"/>
    <property type="evidence" value="ECO:0007669"/>
    <property type="project" value="UniProtKB-UniRule"/>
</dbReference>
<name>G8PCK9_PEDCP</name>
<dbReference type="Pfam" id="PF13396">
    <property type="entry name" value="PLDc_N"/>
    <property type="match status" value="1"/>
</dbReference>
<evidence type="ECO:0000313" key="16">
    <source>
        <dbReference type="Proteomes" id="UP000005444"/>
    </source>
</evidence>
<dbReference type="KEGG" id="pce:PECL_702"/>
<dbReference type="InterPro" id="IPR001736">
    <property type="entry name" value="PLipase_D/transphosphatidylase"/>
</dbReference>
<dbReference type="HOGENOM" id="CLU_038053_1_0_9"/>
<evidence type="ECO:0000256" key="4">
    <source>
        <dbReference type="ARBA" id="ARBA00022679"/>
    </source>
</evidence>
<dbReference type="CDD" id="cd09110">
    <property type="entry name" value="PLDc_CLS_1"/>
    <property type="match status" value="1"/>
</dbReference>
<comment type="similarity">
    <text evidence="12">Belongs to the phospholipase D family. Cardiolipin synthase subfamily.</text>
</comment>
<dbReference type="Gene3D" id="3.30.870.10">
    <property type="entry name" value="Endonuclease Chain A"/>
    <property type="match status" value="2"/>
</dbReference>
<keyword evidence="10 12" id="KW-0594">Phospholipid biosynthesis</keyword>
<dbReference type="InterPro" id="IPR025202">
    <property type="entry name" value="PLD-like_dom"/>
</dbReference>